<dbReference type="Proteomes" id="UP001231124">
    <property type="component" value="Unassembled WGS sequence"/>
</dbReference>
<reference evidence="2 3" key="1">
    <citation type="submission" date="2023-07" db="EMBL/GenBank/DDBJ databases">
        <title>Genomic Encyclopedia of Type Strains, Phase IV (KMG-IV): sequencing the most valuable type-strain genomes for metagenomic binning, comparative biology and taxonomic classification.</title>
        <authorList>
            <person name="Goeker M."/>
        </authorList>
    </citation>
    <scope>NUCLEOTIDE SEQUENCE [LARGE SCALE GENOMIC DNA]</scope>
    <source>
        <strain evidence="2 3">DSM 19013</strain>
    </source>
</reference>
<comment type="caution">
    <text evidence="2">The sequence shown here is derived from an EMBL/GenBank/DDBJ whole genome shotgun (WGS) entry which is preliminary data.</text>
</comment>
<feature type="signal peptide" evidence="1">
    <location>
        <begin position="1"/>
        <end position="20"/>
    </location>
</feature>
<name>A0ABU0I4E1_9HYPH</name>
<proteinExistence type="predicted"/>
<evidence type="ECO:0000313" key="2">
    <source>
        <dbReference type="EMBL" id="MDQ0448556.1"/>
    </source>
</evidence>
<feature type="chain" id="PRO_5047414388" description="Lipoprotein" evidence="1">
    <location>
        <begin position="21"/>
        <end position="158"/>
    </location>
</feature>
<dbReference type="EMBL" id="JAUSVP010000009">
    <property type="protein sequence ID" value="MDQ0448556.1"/>
    <property type="molecule type" value="Genomic_DNA"/>
</dbReference>
<keyword evidence="3" id="KW-1185">Reference proteome</keyword>
<sequence length="158" mass="16609">MSFLAAAILALALTAGPVSAAPAPAAEPAPAQPAPAQPAPVLESETPIAFPLTRIVPKGEARAIAFLTSLFPDCSSQGPVVIRLLSQPKHGRVTVEDENSFPRYEPASPLAACNARKVPGKRVTFESDEKFEGTDAFRMLVINADGSGYEVAVKMLVR</sequence>
<organism evidence="2 3">
    <name type="scientific">Methylobacterium aerolatum</name>
    <dbReference type="NCBI Taxonomy" id="418708"/>
    <lineage>
        <taxon>Bacteria</taxon>
        <taxon>Pseudomonadati</taxon>
        <taxon>Pseudomonadota</taxon>
        <taxon>Alphaproteobacteria</taxon>
        <taxon>Hyphomicrobiales</taxon>
        <taxon>Methylobacteriaceae</taxon>
        <taxon>Methylobacterium</taxon>
    </lineage>
</organism>
<dbReference type="RefSeq" id="WP_238200973.1">
    <property type="nucleotide sequence ID" value="NZ_BPQE01000001.1"/>
</dbReference>
<keyword evidence="1" id="KW-0732">Signal</keyword>
<protein>
    <recommendedName>
        <fullName evidence="4">Lipoprotein</fullName>
    </recommendedName>
</protein>
<evidence type="ECO:0000256" key="1">
    <source>
        <dbReference type="SAM" id="SignalP"/>
    </source>
</evidence>
<accession>A0ABU0I4E1</accession>
<gene>
    <name evidence="2" type="ORF">QO012_003067</name>
</gene>
<evidence type="ECO:0000313" key="3">
    <source>
        <dbReference type="Proteomes" id="UP001231124"/>
    </source>
</evidence>
<evidence type="ECO:0008006" key="4">
    <source>
        <dbReference type="Google" id="ProtNLM"/>
    </source>
</evidence>